<keyword evidence="3" id="KW-0378">Hydrolase</keyword>
<dbReference type="Pfam" id="PF02517">
    <property type="entry name" value="Rce1-like"/>
    <property type="match status" value="1"/>
</dbReference>
<accession>A0A6N3BFV8</accession>
<evidence type="ECO:0000256" key="1">
    <source>
        <dbReference type="SAM" id="Phobius"/>
    </source>
</evidence>
<dbReference type="EMBL" id="CACRUO010000030">
    <property type="protein sequence ID" value="VYU03610.1"/>
    <property type="molecule type" value="Genomic_DNA"/>
</dbReference>
<feature type="transmembrane region" description="Helical" evidence="1">
    <location>
        <begin position="246"/>
        <end position="264"/>
    </location>
</feature>
<feature type="transmembrane region" description="Helical" evidence="1">
    <location>
        <begin position="175"/>
        <end position="194"/>
    </location>
</feature>
<protein>
    <submittedName>
        <fullName evidence="3">CAAX amino terminal protease self- immunity</fullName>
    </submittedName>
</protein>
<feature type="domain" description="CAAX prenyl protease 2/Lysostaphin resistance protein A-like" evidence="2">
    <location>
        <begin position="130"/>
        <end position="232"/>
    </location>
</feature>
<evidence type="ECO:0000259" key="2">
    <source>
        <dbReference type="Pfam" id="PF02517"/>
    </source>
</evidence>
<dbReference type="GO" id="GO:0006508">
    <property type="term" value="P:proteolysis"/>
    <property type="evidence" value="ECO:0007669"/>
    <property type="project" value="UniProtKB-KW"/>
</dbReference>
<feature type="transmembrane region" description="Helical" evidence="1">
    <location>
        <begin position="46"/>
        <end position="68"/>
    </location>
</feature>
<keyword evidence="3" id="KW-0645">Protease</keyword>
<keyword evidence="1" id="KW-1133">Transmembrane helix</keyword>
<reference evidence="3" key="1">
    <citation type="submission" date="2019-11" db="EMBL/GenBank/DDBJ databases">
        <authorList>
            <person name="Feng L."/>
        </authorList>
    </citation>
    <scope>NUCLEOTIDE SEQUENCE</scope>
    <source>
        <strain evidence="3">SsimulansLFYP27</strain>
    </source>
</reference>
<dbReference type="GO" id="GO:0004175">
    <property type="term" value="F:endopeptidase activity"/>
    <property type="evidence" value="ECO:0007669"/>
    <property type="project" value="UniProtKB-ARBA"/>
</dbReference>
<keyword evidence="1" id="KW-0472">Membrane</keyword>
<proteinExistence type="predicted"/>
<evidence type="ECO:0000313" key="3">
    <source>
        <dbReference type="EMBL" id="VYU03610.1"/>
    </source>
</evidence>
<organism evidence="3">
    <name type="scientific">Staphylococcus simulans</name>
    <dbReference type="NCBI Taxonomy" id="1286"/>
    <lineage>
        <taxon>Bacteria</taxon>
        <taxon>Bacillati</taxon>
        <taxon>Bacillota</taxon>
        <taxon>Bacilli</taxon>
        <taxon>Bacillales</taxon>
        <taxon>Staphylococcaceae</taxon>
        <taxon>Staphylococcus</taxon>
    </lineage>
</organism>
<feature type="transmembrane region" description="Helical" evidence="1">
    <location>
        <begin position="145"/>
        <end position="163"/>
    </location>
</feature>
<sequence length="294" mass="34341">MLHTHNTFKNFIQTIFLAIKWIIISILLMSAFMYSLLFATDHFENPITLCVLYIIIPILVLFVYQYYLKICHIPSLFNPKYVQSTKLGWSIKFSLITVSYFSTSILSRLVYTGESENQRILKEQAVDFPSSFLGTSFNAPIIEEVIFRGMLFIIILTATSFLFNETNRKSMFLRMAIYVTLSTIIFGFLHVVVSGDYQHVFPYLVPGFIYSIVFALTRDIKITILLHILNNSSVHLYEYGYEQINVVINILLVLTSLIGLLVYLKSDDFKQLRHKWKHHQYIKLKRKFNKVETP</sequence>
<dbReference type="GO" id="GO:0080120">
    <property type="term" value="P:CAAX-box protein maturation"/>
    <property type="evidence" value="ECO:0007669"/>
    <property type="project" value="UniProtKB-ARBA"/>
</dbReference>
<keyword evidence="1" id="KW-0812">Transmembrane</keyword>
<gene>
    <name evidence="3" type="ORF">SSLFYP27_01261</name>
</gene>
<dbReference type="AlphaFoldDB" id="A0A6N3BFV8"/>
<feature type="transmembrane region" description="Helical" evidence="1">
    <location>
        <begin position="12"/>
        <end position="34"/>
    </location>
</feature>
<feature type="transmembrane region" description="Helical" evidence="1">
    <location>
        <begin position="89"/>
        <end position="111"/>
    </location>
</feature>
<name>A0A6N3BFV8_STASI</name>
<dbReference type="InterPro" id="IPR003675">
    <property type="entry name" value="Rce1/LyrA-like_dom"/>
</dbReference>